<feature type="domain" description="POTRA" evidence="10">
    <location>
        <begin position="107"/>
        <end position="184"/>
    </location>
</feature>
<comment type="similarity">
    <text evidence="8">Belongs to the BamA family.</text>
</comment>
<dbReference type="AlphaFoldDB" id="A0A934M9T3"/>
<reference evidence="11" key="1">
    <citation type="submission" date="2020-12" db="EMBL/GenBank/DDBJ databases">
        <title>Bacterial taxonomy.</title>
        <authorList>
            <person name="Pan X."/>
        </authorList>
    </citation>
    <scope>NUCLEOTIDE SEQUENCE</scope>
    <source>
        <strain evidence="11">KCTC 52957</strain>
    </source>
</reference>
<evidence type="ECO:0000256" key="1">
    <source>
        <dbReference type="ARBA" id="ARBA00004370"/>
    </source>
</evidence>
<proteinExistence type="inferred from homology"/>
<evidence type="ECO:0000256" key="3">
    <source>
        <dbReference type="ARBA" id="ARBA00022692"/>
    </source>
</evidence>
<keyword evidence="3 8" id="KW-0812">Transmembrane</keyword>
<dbReference type="NCBIfam" id="TIGR03303">
    <property type="entry name" value="OM_YaeT"/>
    <property type="match status" value="1"/>
</dbReference>
<keyword evidence="12" id="KW-1185">Reference proteome</keyword>
<dbReference type="Proteomes" id="UP000642488">
    <property type="component" value="Unassembled WGS sequence"/>
</dbReference>
<dbReference type="InterPro" id="IPR034746">
    <property type="entry name" value="POTRA"/>
</dbReference>
<evidence type="ECO:0000313" key="12">
    <source>
        <dbReference type="Proteomes" id="UP000642488"/>
    </source>
</evidence>
<dbReference type="PIRSF" id="PIRSF006076">
    <property type="entry name" value="OM_assembly_OMP85"/>
    <property type="match status" value="1"/>
</dbReference>
<protein>
    <recommendedName>
        <fullName evidence="8 9">Outer membrane protein assembly factor BamA</fullName>
    </recommendedName>
</protein>
<comment type="caution">
    <text evidence="11">The sequence shown here is derived from an EMBL/GenBank/DDBJ whole genome shotgun (WGS) entry which is preliminary data.</text>
</comment>
<dbReference type="PROSITE" id="PS51779">
    <property type="entry name" value="POTRA"/>
    <property type="match status" value="3"/>
</dbReference>
<name>A0A934M9T3_9RHOB</name>
<keyword evidence="6 8" id="KW-0472">Membrane</keyword>
<evidence type="ECO:0000256" key="5">
    <source>
        <dbReference type="ARBA" id="ARBA00022737"/>
    </source>
</evidence>
<feature type="domain" description="POTRA" evidence="10">
    <location>
        <begin position="360"/>
        <end position="433"/>
    </location>
</feature>
<dbReference type="Pfam" id="PF07244">
    <property type="entry name" value="POTRA"/>
    <property type="match status" value="4"/>
</dbReference>
<dbReference type="InterPro" id="IPR039910">
    <property type="entry name" value="D15-like"/>
</dbReference>
<dbReference type="HAMAP" id="MF_01430">
    <property type="entry name" value="OM_assembly_BamA"/>
    <property type="match status" value="1"/>
</dbReference>
<dbReference type="InterPro" id="IPR010827">
    <property type="entry name" value="BamA/TamA_POTRA"/>
</dbReference>
<evidence type="ECO:0000256" key="7">
    <source>
        <dbReference type="ARBA" id="ARBA00023237"/>
    </source>
</evidence>
<dbReference type="Gene3D" id="3.10.20.310">
    <property type="entry name" value="membrane protein fhac"/>
    <property type="match status" value="4"/>
</dbReference>
<keyword evidence="5 8" id="KW-0677">Repeat</keyword>
<feature type="domain" description="POTRA" evidence="10">
    <location>
        <begin position="39"/>
        <end position="106"/>
    </location>
</feature>
<keyword evidence="2 8" id="KW-1134">Transmembrane beta strand</keyword>
<gene>
    <name evidence="8 11" type="primary">bamA</name>
    <name evidence="11" type="ORF">ILP92_09030</name>
</gene>
<keyword evidence="4 8" id="KW-0732">Signal</keyword>
<comment type="subcellular location">
    <subcellularLocation>
        <location evidence="8">Cell outer membrane</location>
    </subcellularLocation>
    <subcellularLocation>
        <location evidence="1">Membrane</location>
    </subcellularLocation>
</comment>
<dbReference type="Pfam" id="PF01103">
    <property type="entry name" value="Omp85"/>
    <property type="match status" value="1"/>
</dbReference>
<comment type="subunit">
    <text evidence="8">Part of the Bam complex.</text>
</comment>
<accession>A0A934M9T3</accession>
<dbReference type="EMBL" id="JAEKPD010000008">
    <property type="protein sequence ID" value="MBJ3762887.1"/>
    <property type="molecule type" value="Genomic_DNA"/>
</dbReference>
<dbReference type="GO" id="GO:0051205">
    <property type="term" value="P:protein insertion into membrane"/>
    <property type="evidence" value="ECO:0007669"/>
    <property type="project" value="UniProtKB-UniRule"/>
</dbReference>
<dbReference type="GO" id="GO:0043165">
    <property type="term" value="P:Gram-negative-bacterium-type cell outer membrane assembly"/>
    <property type="evidence" value="ECO:0007669"/>
    <property type="project" value="UniProtKB-UniRule"/>
</dbReference>
<sequence length="774" mass="85406">MGAGGRKGLDFNGLWRAGLGALLLALVSLTPLPSQAQSFSFSNVSIEGNARVEDASILSFLNLPRGQAVSAGDLNAAYQRLVNSGLFETVEIAPQGSTLVVRVAEWPVINRINIEGNSRLDDEELLAVVETTPRRIYSPSQAEADAAAIAAIYEERGRLAASVTPRIIRRSENRVDLVFEVAEGGVVEIERLSFVGNRDYSDARLRRVLATKQAGLLRRIIGRDTFVADRIQFDRQLLTDFYSSRGYIDFRILSVNNEFARDRGAFFITFNLQEGQSYDFGSITASSQVPGIDPQEFAAVAQIRRGQTYSPQAIDNAITRMERLAIRKGLNFIRATPQITRDQRNLILNVNFELERGPRIFVERIDIEGNATTLDRVIRREFNVVEGDPFNPREIRAAAERIRALGFFANAEVEARDGTAPGQVIVDVDVEEQPTGSLTLGGAYSTDSGIGFNVGYSERNFLGRGQTLAFDISTGANSQQSQLTFIEPYFLGRDLSARISVFYETTDLDEADYNTRVAGFSPALSFPVSDNGRLQLRYRLAKESILDVDEESSPIIQADEGSEYNSSIGYTYTWDSRRTGLDTESGVVLRFGQDLAGLGGDSEYLKTTLTARAQRQVWNEEVTLRAIFEAGTINSLGDRNNRIIDRFFLSSRQMRGFEPLGLGPRDLAAPNEDALGGNAFAVARFEADFPLGIPEEYGISGGVFLDAGTVWSLDETTGFDGVEVDDDLNVRVAAGVSVFWTTPLGPLRFNFSKALKKEDYDRTQSFNVSVQTTF</sequence>
<dbReference type="GO" id="GO:0009279">
    <property type="term" value="C:cell outer membrane"/>
    <property type="evidence" value="ECO:0007669"/>
    <property type="project" value="UniProtKB-SubCell"/>
</dbReference>
<evidence type="ECO:0000256" key="6">
    <source>
        <dbReference type="ARBA" id="ARBA00023136"/>
    </source>
</evidence>
<dbReference type="PANTHER" id="PTHR12815:SF23">
    <property type="entry name" value="OUTER MEMBRANE PROTEIN ASSEMBLY FACTOR BAMA"/>
    <property type="match status" value="1"/>
</dbReference>
<dbReference type="InterPro" id="IPR000184">
    <property type="entry name" value="Bac_surfAg_D15"/>
</dbReference>
<dbReference type="PANTHER" id="PTHR12815">
    <property type="entry name" value="SORTING AND ASSEMBLY MACHINERY SAMM50 PROTEIN FAMILY MEMBER"/>
    <property type="match status" value="1"/>
</dbReference>
<evidence type="ECO:0000256" key="9">
    <source>
        <dbReference type="NCBIfam" id="TIGR03303"/>
    </source>
</evidence>
<dbReference type="Gene3D" id="2.40.160.50">
    <property type="entry name" value="membrane protein fhac: a member of the omp85/tpsb transporter family"/>
    <property type="match status" value="1"/>
</dbReference>
<evidence type="ECO:0000313" key="11">
    <source>
        <dbReference type="EMBL" id="MBJ3762887.1"/>
    </source>
</evidence>
<evidence type="ECO:0000256" key="8">
    <source>
        <dbReference type="HAMAP-Rule" id="MF_01430"/>
    </source>
</evidence>
<evidence type="ECO:0000256" key="2">
    <source>
        <dbReference type="ARBA" id="ARBA00022452"/>
    </source>
</evidence>
<evidence type="ECO:0000259" key="10">
    <source>
        <dbReference type="PROSITE" id="PS51779"/>
    </source>
</evidence>
<evidence type="ECO:0000256" key="4">
    <source>
        <dbReference type="ARBA" id="ARBA00022729"/>
    </source>
</evidence>
<keyword evidence="7 8" id="KW-0998">Cell outer membrane</keyword>
<dbReference type="InterPro" id="IPR023707">
    <property type="entry name" value="OM_assembly_BamA"/>
</dbReference>
<organism evidence="11 12">
    <name type="scientific">Palleronia pontilimi</name>
    <dbReference type="NCBI Taxonomy" id="1964209"/>
    <lineage>
        <taxon>Bacteria</taxon>
        <taxon>Pseudomonadati</taxon>
        <taxon>Pseudomonadota</taxon>
        <taxon>Alphaproteobacteria</taxon>
        <taxon>Rhodobacterales</taxon>
        <taxon>Roseobacteraceae</taxon>
        <taxon>Palleronia</taxon>
    </lineage>
</organism>
<comment type="function">
    <text evidence="8">Part of the outer membrane protein assembly complex, which is involved in assembly and insertion of beta-barrel proteins into the outer membrane.</text>
</comment>